<dbReference type="InterPro" id="IPR017451">
    <property type="entry name" value="F-box-assoc_interact_dom"/>
</dbReference>
<evidence type="ECO:0000313" key="2">
    <source>
        <dbReference type="EMBL" id="GEU85484.1"/>
    </source>
</evidence>
<dbReference type="EMBL" id="BKCJ010009119">
    <property type="protein sequence ID" value="GEU85484.1"/>
    <property type="molecule type" value="Genomic_DNA"/>
</dbReference>
<name>A0A6L2NLT7_TANCI</name>
<feature type="domain" description="F-box associated beta-propeller type 1" evidence="1">
    <location>
        <begin position="5"/>
        <end position="102"/>
    </location>
</feature>
<dbReference type="Pfam" id="PF07734">
    <property type="entry name" value="FBA_1"/>
    <property type="match status" value="1"/>
</dbReference>
<gene>
    <name evidence="2" type="ORF">Tci_057462</name>
</gene>
<accession>A0A6L2NLT7</accession>
<dbReference type="AlphaFoldDB" id="A0A6L2NLT7"/>
<proteinExistence type="predicted"/>
<sequence>MWVVEVSIYGVIYWCDFDDEDLDDGLRSNFIISFDLESDTFGELACLPERLVYTHYLLLANMNKSLVLLEYNDEPSVCGVWMRKDGENKPFTKIYTVKVEGRSVYHTVLWFRKNGEVVLEVRGFFSEETEIDVYEPSSGRINSVGIVEKYANVKSYVETLLLLDEPNTIIHS</sequence>
<reference evidence="2" key="1">
    <citation type="journal article" date="2019" name="Sci. Rep.">
        <title>Draft genome of Tanacetum cinerariifolium, the natural source of mosquito coil.</title>
        <authorList>
            <person name="Yamashiro T."/>
            <person name="Shiraishi A."/>
            <person name="Satake H."/>
            <person name="Nakayama K."/>
        </authorList>
    </citation>
    <scope>NUCLEOTIDE SEQUENCE</scope>
</reference>
<protein>
    <recommendedName>
        <fullName evidence="1">F-box associated beta-propeller type 1 domain-containing protein</fullName>
    </recommendedName>
</protein>
<organism evidence="2">
    <name type="scientific">Tanacetum cinerariifolium</name>
    <name type="common">Dalmatian daisy</name>
    <name type="synonym">Chrysanthemum cinerariifolium</name>
    <dbReference type="NCBI Taxonomy" id="118510"/>
    <lineage>
        <taxon>Eukaryota</taxon>
        <taxon>Viridiplantae</taxon>
        <taxon>Streptophyta</taxon>
        <taxon>Embryophyta</taxon>
        <taxon>Tracheophyta</taxon>
        <taxon>Spermatophyta</taxon>
        <taxon>Magnoliopsida</taxon>
        <taxon>eudicotyledons</taxon>
        <taxon>Gunneridae</taxon>
        <taxon>Pentapetalae</taxon>
        <taxon>asterids</taxon>
        <taxon>campanulids</taxon>
        <taxon>Asterales</taxon>
        <taxon>Asteraceae</taxon>
        <taxon>Asteroideae</taxon>
        <taxon>Anthemideae</taxon>
        <taxon>Anthemidinae</taxon>
        <taxon>Tanacetum</taxon>
    </lineage>
</organism>
<dbReference type="NCBIfam" id="TIGR01640">
    <property type="entry name" value="F_box_assoc_1"/>
    <property type="match status" value="1"/>
</dbReference>
<evidence type="ECO:0000259" key="1">
    <source>
        <dbReference type="Pfam" id="PF07734"/>
    </source>
</evidence>
<dbReference type="InterPro" id="IPR006527">
    <property type="entry name" value="F-box-assoc_dom_typ1"/>
</dbReference>
<comment type="caution">
    <text evidence="2">The sequence shown here is derived from an EMBL/GenBank/DDBJ whole genome shotgun (WGS) entry which is preliminary data.</text>
</comment>